<evidence type="ECO:0000313" key="3">
    <source>
        <dbReference type="Proteomes" id="UP000663828"/>
    </source>
</evidence>
<name>A0A815AEX5_ADIRI</name>
<organism evidence="1 4">
    <name type="scientific">Adineta ricciae</name>
    <name type="common">Rotifer</name>
    <dbReference type="NCBI Taxonomy" id="249248"/>
    <lineage>
        <taxon>Eukaryota</taxon>
        <taxon>Metazoa</taxon>
        <taxon>Spiralia</taxon>
        <taxon>Gnathifera</taxon>
        <taxon>Rotifera</taxon>
        <taxon>Eurotatoria</taxon>
        <taxon>Bdelloidea</taxon>
        <taxon>Adinetida</taxon>
        <taxon>Adinetidae</taxon>
        <taxon>Adineta</taxon>
    </lineage>
</organism>
<reference evidence="1" key="1">
    <citation type="submission" date="2021-02" db="EMBL/GenBank/DDBJ databases">
        <authorList>
            <person name="Nowell W R."/>
        </authorList>
    </citation>
    <scope>NUCLEOTIDE SEQUENCE</scope>
</reference>
<dbReference type="InterPro" id="IPR052514">
    <property type="entry name" value="SAM-dependent_MTase"/>
</dbReference>
<comment type="caution">
    <text evidence="1">The sequence shown here is derived from an EMBL/GenBank/DDBJ whole genome shotgun (WGS) entry which is preliminary data.</text>
</comment>
<dbReference type="PANTHER" id="PTHR34203">
    <property type="entry name" value="METHYLTRANSFERASE, FKBM FAMILY PROTEIN"/>
    <property type="match status" value="1"/>
</dbReference>
<dbReference type="EMBL" id="CAJNOJ010000183">
    <property type="protein sequence ID" value="CAF1255761.1"/>
    <property type="molecule type" value="Genomic_DNA"/>
</dbReference>
<dbReference type="PANTHER" id="PTHR34203:SF15">
    <property type="entry name" value="SLL1173 PROTEIN"/>
    <property type="match status" value="1"/>
</dbReference>
<dbReference type="SUPFAM" id="SSF53335">
    <property type="entry name" value="S-adenosyl-L-methionine-dependent methyltransferases"/>
    <property type="match status" value="1"/>
</dbReference>
<evidence type="ECO:0000313" key="4">
    <source>
        <dbReference type="Proteomes" id="UP000663852"/>
    </source>
</evidence>
<dbReference type="Proteomes" id="UP000663828">
    <property type="component" value="Unassembled WGS sequence"/>
</dbReference>
<dbReference type="Proteomes" id="UP000663852">
    <property type="component" value="Unassembled WGS sequence"/>
</dbReference>
<accession>A0A815AEX5</accession>
<dbReference type="InterPro" id="IPR006342">
    <property type="entry name" value="FkbM_mtfrase"/>
</dbReference>
<protein>
    <recommendedName>
        <fullName evidence="5">Methyltransferase FkbM domain-containing protein</fullName>
    </recommendedName>
</protein>
<dbReference type="EMBL" id="CAJNOR010006721">
    <property type="protein sequence ID" value="CAF1602088.1"/>
    <property type="molecule type" value="Genomic_DNA"/>
</dbReference>
<evidence type="ECO:0000313" key="2">
    <source>
        <dbReference type="EMBL" id="CAF1602088.1"/>
    </source>
</evidence>
<gene>
    <name evidence="1" type="ORF">EDS130_LOCUS28234</name>
    <name evidence="2" type="ORF">XAT740_LOCUS47832</name>
</gene>
<sequence>MPVLISSEIENFSHNVNLVDLHFETKESVICTKTKTLLNRIQTTICLHDSRDAVSNQIRKEKIWEEEHLTKLFQYLLDNPQMNFIDIGANVGAYTMFVASLGRQVISIECFKPNLDRIRRAIQIENVQNHVTLIGNAIYTQSGVDLPLKPDPNNIGSQALDLITNPRGINETYVVKTIQFDDILPVLKGKQIRHAIMKMDIQWSEMYVCLTGSGVFDYMNIPIVLMEWDISGKERYGNRLQFIVKFFLQRNYIPTADMCKVLQEVDALTFWPSNVYWIKKDVSKSC</sequence>
<dbReference type="NCBIfam" id="TIGR01444">
    <property type="entry name" value="fkbM_fam"/>
    <property type="match status" value="1"/>
</dbReference>
<evidence type="ECO:0000313" key="1">
    <source>
        <dbReference type="EMBL" id="CAF1255761.1"/>
    </source>
</evidence>
<dbReference type="InterPro" id="IPR029063">
    <property type="entry name" value="SAM-dependent_MTases_sf"/>
</dbReference>
<dbReference type="AlphaFoldDB" id="A0A815AEX5"/>
<keyword evidence="3" id="KW-1185">Reference proteome</keyword>
<proteinExistence type="predicted"/>
<dbReference type="OrthoDB" id="411251at2759"/>
<evidence type="ECO:0008006" key="5">
    <source>
        <dbReference type="Google" id="ProtNLM"/>
    </source>
</evidence>
<dbReference type="Gene3D" id="3.40.50.150">
    <property type="entry name" value="Vaccinia Virus protein VP39"/>
    <property type="match status" value="1"/>
</dbReference>